<dbReference type="EMBL" id="CP091521">
    <property type="protein sequence ID" value="UOP05417.2"/>
    <property type="molecule type" value="Genomic_DNA"/>
</dbReference>
<organism evidence="2 3">
    <name type="scientific">Conchiformibius kuhniae</name>
    <dbReference type="NCBI Taxonomy" id="211502"/>
    <lineage>
        <taxon>Bacteria</taxon>
        <taxon>Pseudomonadati</taxon>
        <taxon>Pseudomonadota</taxon>
        <taxon>Betaproteobacteria</taxon>
        <taxon>Neisseriales</taxon>
        <taxon>Neisseriaceae</taxon>
        <taxon>Conchiformibius</taxon>
    </lineage>
</organism>
<evidence type="ECO:0000313" key="3">
    <source>
        <dbReference type="Proteomes" id="UP000831534"/>
    </source>
</evidence>
<accession>A0A8T9MUS8</accession>
<name>A0A8T9MUS8_9NEIS</name>
<evidence type="ECO:0000313" key="2">
    <source>
        <dbReference type="EMBL" id="UOP05417.2"/>
    </source>
</evidence>
<keyword evidence="3" id="KW-1185">Reference proteome</keyword>
<gene>
    <name evidence="2" type="ORF">LVJ77_04365</name>
</gene>
<dbReference type="RefSeq" id="WP_027010225.1">
    <property type="nucleotide sequence ID" value="NZ_CP091521.1"/>
</dbReference>
<feature type="chain" id="PRO_5044777513" description="Adhesin" evidence="1">
    <location>
        <begin position="22"/>
        <end position="148"/>
    </location>
</feature>
<sequence length="148" mass="16458">MMKFQSALAALLLVVSLPALAADFNPVKGSYGTWYGTDNHALNIDAKGIGHIAEAPKRCRQKKNGFIHERVDISGKQLLKDIKTSMEYSDDKDISQLEALIDPKRTYMRLNGALSCGDGLQSFIYVNDKVSIGMLAAPEDFYYILIKR</sequence>
<reference evidence="2" key="2">
    <citation type="submission" date="2024-09" db="EMBL/GenBank/DDBJ databases">
        <authorList>
            <person name="Veyrier F.J."/>
        </authorList>
    </citation>
    <scope>NUCLEOTIDE SEQUENCE</scope>
    <source>
        <strain evidence="2">17694</strain>
    </source>
</reference>
<dbReference type="Proteomes" id="UP000831534">
    <property type="component" value="Chromosome"/>
</dbReference>
<evidence type="ECO:0000256" key="1">
    <source>
        <dbReference type="SAM" id="SignalP"/>
    </source>
</evidence>
<reference evidence="2" key="1">
    <citation type="journal article" date="2022" name="Res Sq">
        <title>Evolution of multicellular longitudinally dividing oral cavity symbionts (Neisseriaceae).</title>
        <authorList>
            <person name="Nyongesa S."/>
            <person name="Weber P."/>
            <person name="Bernet E."/>
            <person name="Pullido F."/>
            <person name="Nieckarz M."/>
            <person name="Delaby M."/>
            <person name="Nieves C."/>
            <person name="Viehboeck T."/>
            <person name="Krause N."/>
            <person name="Rivera-Millot A."/>
            <person name="Nakamura A."/>
            <person name="Vischer N."/>
            <person name="VanNieuwenhze M."/>
            <person name="Brun Y."/>
            <person name="Cava F."/>
            <person name="Bulgheresi S."/>
            <person name="Veyrier F."/>
        </authorList>
    </citation>
    <scope>NUCLEOTIDE SEQUENCE</scope>
    <source>
        <strain evidence="2">17694</strain>
    </source>
</reference>
<keyword evidence="1" id="KW-0732">Signal</keyword>
<protein>
    <recommendedName>
        <fullName evidence="4">Adhesin</fullName>
    </recommendedName>
</protein>
<evidence type="ECO:0008006" key="4">
    <source>
        <dbReference type="Google" id="ProtNLM"/>
    </source>
</evidence>
<dbReference type="KEGG" id="ckh:LVJ77_04365"/>
<proteinExistence type="predicted"/>
<dbReference type="AlphaFoldDB" id="A0A8T9MUS8"/>
<feature type="signal peptide" evidence="1">
    <location>
        <begin position="1"/>
        <end position="21"/>
    </location>
</feature>